<reference evidence="4 5" key="1">
    <citation type="submission" date="2015-09" db="EMBL/GenBank/DDBJ databases">
        <title>Sorangium comparison.</title>
        <authorList>
            <person name="Zaburannyi N."/>
            <person name="Bunk B."/>
            <person name="Overmann J."/>
            <person name="Mueller R."/>
        </authorList>
    </citation>
    <scope>NUCLEOTIDE SEQUENCE [LARGE SCALE GENOMIC DNA]</scope>
    <source>
        <strain evidence="4 5">So ceGT47</strain>
    </source>
</reference>
<dbReference type="PROSITE" id="PS50801">
    <property type="entry name" value="STAS"/>
    <property type="match status" value="1"/>
</dbReference>
<dbReference type="Gene3D" id="3.30.750.24">
    <property type="entry name" value="STAS domain"/>
    <property type="match status" value="1"/>
</dbReference>
<dbReference type="GO" id="GO:0005524">
    <property type="term" value="F:ATP binding"/>
    <property type="evidence" value="ECO:0007669"/>
    <property type="project" value="InterPro"/>
</dbReference>
<dbReference type="InterPro" id="IPR053159">
    <property type="entry name" value="Hybrid_Histidine_Kinase"/>
</dbReference>
<dbReference type="InterPro" id="IPR000719">
    <property type="entry name" value="Prot_kinase_dom"/>
</dbReference>
<dbReference type="Gene3D" id="3.30.450.40">
    <property type="match status" value="1"/>
</dbReference>
<organism evidence="4 5">
    <name type="scientific">Sorangium cellulosum</name>
    <name type="common">Polyangium cellulosum</name>
    <dbReference type="NCBI Taxonomy" id="56"/>
    <lineage>
        <taxon>Bacteria</taxon>
        <taxon>Pseudomonadati</taxon>
        <taxon>Myxococcota</taxon>
        <taxon>Polyangia</taxon>
        <taxon>Polyangiales</taxon>
        <taxon>Polyangiaceae</taxon>
        <taxon>Sorangium</taxon>
    </lineage>
</organism>
<feature type="domain" description="STAS" evidence="3">
    <location>
        <begin position="1506"/>
        <end position="1617"/>
    </location>
</feature>
<dbReference type="SUPFAM" id="SSF52091">
    <property type="entry name" value="SpoIIaa-like"/>
    <property type="match status" value="1"/>
</dbReference>
<dbReference type="CDD" id="cd07041">
    <property type="entry name" value="STAS_RsbR_RsbS_like"/>
    <property type="match status" value="1"/>
</dbReference>
<dbReference type="PROSITE" id="PS50011">
    <property type="entry name" value="PROTEIN_KINASE_DOM"/>
    <property type="match status" value="1"/>
</dbReference>
<dbReference type="InterPro" id="IPR002645">
    <property type="entry name" value="STAS_dom"/>
</dbReference>
<evidence type="ECO:0000259" key="2">
    <source>
        <dbReference type="PROSITE" id="PS50011"/>
    </source>
</evidence>
<gene>
    <name evidence="4" type="primary">cpxA</name>
    <name evidence="4" type="ORF">SOCEGT47_044130</name>
</gene>
<dbReference type="RefSeq" id="WP_129349367.1">
    <property type="nucleotide sequence ID" value="NZ_CP012670.1"/>
</dbReference>
<dbReference type="SUPFAM" id="SSF55781">
    <property type="entry name" value="GAF domain-like"/>
    <property type="match status" value="1"/>
</dbReference>
<name>A0A4P2Q4M6_SORCE</name>
<dbReference type="SMART" id="SM00065">
    <property type="entry name" value="GAF"/>
    <property type="match status" value="1"/>
</dbReference>
<keyword evidence="1" id="KW-0175">Coiled coil</keyword>
<dbReference type="PANTHER" id="PTHR43642">
    <property type="entry name" value="HYBRID SIGNAL TRANSDUCTION HISTIDINE KINASE G"/>
    <property type="match status" value="1"/>
</dbReference>
<dbReference type="InterPro" id="IPR041664">
    <property type="entry name" value="AAA_16"/>
</dbReference>
<dbReference type="Pfam" id="PF13191">
    <property type="entry name" value="AAA_16"/>
    <property type="match status" value="1"/>
</dbReference>
<dbReference type="SUPFAM" id="SSF56112">
    <property type="entry name" value="Protein kinase-like (PK-like)"/>
    <property type="match status" value="1"/>
</dbReference>
<dbReference type="Pfam" id="PF00069">
    <property type="entry name" value="Pkinase"/>
    <property type="match status" value="1"/>
</dbReference>
<evidence type="ECO:0000313" key="5">
    <source>
        <dbReference type="Proteomes" id="UP000295781"/>
    </source>
</evidence>
<dbReference type="OrthoDB" id="9812241at2"/>
<dbReference type="Proteomes" id="UP000295781">
    <property type="component" value="Chromosome"/>
</dbReference>
<evidence type="ECO:0000256" key="1">
    <source>
        <dbReference type="SAM" id="Coils"/>
    </source>
</evidence>
<dbReference type="EC" id="2.7.13.3" evidence="4"/>
<dbReference type="InterPro" id="IPR003018">
    <property type="entry name" value="GAF"/>
</dbReference>
<dbReference type="PANTHER" id="PTHR43642:SF1">
    <property type="entry name" value="HYBRID SIGNAL TRANSDUCTION HISTIDINE KINASE G"/>
    <property type="match status" value="1"/>
</dbReference>
<evidence type="ECO:0000313" key="4">
    <source>
        <dbReference type="EMBL" id="AUX23883.1"/>
    </source>
</evidence>
<dbReference type="GO" id="GO:0004673">
    <property type="term" value="F:protein histidine kinase activity"/>
    <property type="evidence" value="ECO:0007669"/>
    <property type="project" value="UniProtKB-EC"/>
</dbReference>
<dbReference type="Pfam" id="PF01740">
    <property type="entry name" value="STAS"/>
    <property type="match status" value="1"/>
</dbReference>
<dbReference type="InterPro" id="IPR029016">
    <property type="entry name" value="GAF-like_dom_sf"/>
</dbReference>
<feature type="coiled-coil region" evidence="1">
    <location>
        <begin position="1452"/>
        <end position="1500"/>
    </location>
</feature>
<evidence type="ECO:0000259" key="3">
    <source>
        <dbReference type="PROSITE" id="PS50801"/>
    </source>
</evidence>
<dbReference type="Gene3D" id="1.10.510.10">
    <property type="entry name" value="Transferase(Phosphotransferase) domain 1"/>
    <property type="match status" value="1"/>
</dbReference>
<sequence length="1626" mass="179097">MLTLPSYHSVIHFDTRGDSARYRAIRASDGAPVMLKVLDAGASRVVDRARLKHEYKHIARIESERVVKVHGVEEHDGGLVLVLEDTTGEELGSFLAARGRLDVARCLDLAVSMAEAVRVLHGHAIVHGAIGPKSFLVTGDDQARILNYGVDAAVTHEVESLYSDAVVSDVLPYRSPEQTGRMNRSVDHRSDLYSLGVLFYRMLTGRLPFEASDPLELIHAHIALTPERPTSRRAEVPAPLGDVVMKLLEKNAEDRYQSASGLLADLHECTRRLAEGRLDRFELGQRDAAYLLQIHQKLYGREESIQRLTDAFLGVLRGARKVVLVSGYSGIGKSSLVQEILKPLAREKGYYISGKYDQYNRDRPLGPVLQAFDALLRQILSESEERIARWRAAMLQGLGSNAQVVCEVLPALEYLIGAQPPVPALGPVEAQNRLNLTFQRFVSVFTGQGRPIVLFLDDLQWIDAASLSLVNALLEGDGLGAFFFCGAYRDNEVSSAHPFIRAVDDLRKGGVEIEPIVLDALELPHVTALIQDSLGRSDGEQLAALVLKKTGGNPFFIKRFLKSIHDSGALSFDEAGRWSWDLAAISALEYTDNVLDLMASNIRRLPAPTQDALRLAAALGNRFDLGTLSTISGCSVDELYGRVEPALKEELIASDGACHRFVHDKIQEAAYSMIPVEERPGLHHRIGVLLRDALGADAQALFDVVNHLNRAGDLIRDPKERLELSRMNLRAAERAEESAAFDAAAKYLTEGIARLPDEPWATEYDLAFALITKMGLMQALTGRPDDALATLAQAVVHARSRIDATRAHRLKVKVHILKADLHAALAEGLVALRAFGIDLPPFPSDEAVAGDVEATLRFLGDRSMESLCDLPRLEDPELAVLHSVLEEMISSCYFLASNNFGFCVMKILRDTVQYGVSQSSVFAYVCFGQMLCVSGRIELGYAFGEAAVELNRRYPDRRNDPILACMWGAFVQHWRTSYAKGREILLSGIHAGVETGQYVWTFYCMTNANTASLLLGLPLAEIKAESRSLLPLRRYDRWNIITWMVTAVGQLCEHLMSPDPGPTHLAGEWIQIDEIIDAAVQINNQASLFFTIFYRLLLRLFQGDYPTAAALAYDANPSIMGIAGWHGNPPFHFYGGVALLQAADSVDAETRARYLEKARAFGERVAFWASHAPDNMRHRDLLLAAELARVSGDVRRAVDLYDEGIRAADQGGYLHDVALGNELCARCYLGLGRTTIARAYMIEAHARYARWGATSAMTRLERAYPDLLRREAPAVSSAPRVVREDLDLRSVLKASQALAGEIVLPRLLEALMRIMLENAGARRGFLILKSEGRLTIEAAGDVAGDRIERIDSAPLGSRADLAASVIQYVARTEESVVIDDAPSHPSFASDPYVRAAQPRSLLASPIHHQGRVIGIVYLENALTCAAFTRDRVELIGLLSSQVAVSLENARLFAQLEEKVEARTAELRAAHAELGQLYAAREREQEERMLEQRALIEQQREMIHALSAPILQVWDGVLAVPLIGALDRGRADELMHSLLQAVARGEVRFALLDTTGVETIDEAVADHLVRIVRAVELLGVRAIITGIRPAVARTMTSLDIDLRALGTHATLREALKFCMRSLAARPG</sequence>
<dbReference type="SUPFAM" id="SSF52540">
    <property type="entry name" value="P-loop containing nucleoside triphosphate hydrolases"/>
    <property type="match status" value="1"/>
</dbReference>
<dbReference type="EMBL" id="CP012670">
    <property type="protein sequence ID" value="AUX23883.1"/>
    <property type="molecule type" value="Genomic_DNA"/>
</dbReference>
<proteinExistence type="predicted"/>
<dbReference type="Pfam" id="PF01590">
    <property type="entry name" value="GAF"/>
    <property type="match status" value="1"/>
</dbReference>
<feature type="domain" description="Protein kinase" evidence="2">
    <location>
        <begin position="7"/>
        <end position="270"/>
    </location>
</feature>
<dbReference type="InterPro" id="IPR011009">
    <property type="entry name" value="Kinase-like_dom_sf"/>
</dbReference>
<dbReference type="CDD" id="cd14014">
    <property type="entry name" value="STKc_PknB_like"/>
    <property type="match status" value="1"/>
</dbReference>
<protein>
    <submittedName>
        <fullName evidence="4">Histidine kinase</fullName>
        <ecNumber evidence="4">2.7.13.3</ecNumber>
    </submittedName>
</protein>
<keyword evidence="4" id="KW-0808">Transferase</keyword>
<dbReference type="InterPro" id="IPR036513">
    <property type="entry name" value="STAS_dom_sf"/>
</dbReference>
<keyword evidence="4" id="KW-0418">Kinase</keyword>
<accession>A0A4P2Q4M6</accession>
<dbReference type="InterPro" id="IPR027417">
    <property type="entry name" value="P-loop_NTPase"/>
</dbReference>
<dbReference type="Gene3D" id="3.40.50.300">
    <property type="entry name" value="P-loop containing nucleotide triphosphate hydrolases"/>
    <property type="match status" value="1"/>
</dbReference>